<gene>
    <name evidence="9" type="ORF">B0T24DRAFT_587270</name>
</gene>
<comment type="caution">
    <text evidence="9">The sequence shown here is derived from an EMBL/GenBank/DDBJ whole genome shotgun (WGS) entry which is preliminary data.</text>
</comment>
<evidence type="ECO:0000256" key="4">
    <source>
        <dbReference type="ARBA" id="ARBA00012682"/>
    </source>
</evidence>
<dbReference type="Proteomes" id="UP001287356">
    <property type="component" value="Unassembled WGS sequence"/>
</dbReference>
<reference evidence="9" key="2">
    <citation type="submission" date="2023-06" db="EMBL/GenBank/DDBJ databases">
        <authorList>
            <consortium name="Lawrence Berkeley National Laboratory"/>
            <person name="Haridas S."/>
            <person name="Hensen N."/>
            <person name="Bonometti L."/>
            <person name="Westerberg I."/>
            <person name="Brannstrom I.O."/>
            <person name="Guillou S."/>
            <person name="Cros-Aarteil S."/>
            <person name="Calhoun S."/>
            <person name="Kuo A."/>
            <person name="Mondo S."/>
            <person name="Pangilinan J."/>
            <person name="Riley R."/>
            <person name="Labutti K."/>
            <person name="Andreopoulos B."/>
            <person name="Lipzen A."/>
            <person name="Chen C."/>
            <person name="Yanf M."/>
            <person name="Daum C."/>
            <person name="Ng V."/>
            <person name="Clum A."/>
            <person name="Steindorff A."/>
            <person name="Ohm R."/>
            <person name="Martin F."/>
            <person name="Silar P."/>
            <person name="Natvig D."/>
            <person name="Lalanne C."/>
            <person name="Gautier V."/>
            <person name="Ament-Velasquez S.L."/>
            <person name="Kruys A."/>
            <person name="Hutchinson M.I."/>
            <person name="Powell A.J."/>
            <person name="Barry K."/>
            <person name="Miller A.N."/>
            <person name="Grigoriev I.V."/>
            <person name="Debuchy R."/>
            <person name="Gladieux P."/>
            <person name="Thoren M.H."/>
            <person name="Johannesson H."/>
        </authorList>
    </citation>
    <scope>NUCLEOTIDE SEQUENCE</scope>
    <source>
        <strain evidence="9">CBS 958.72</strain>
    </source>
</reference>
<reference evidence="9" key="1">
    <citation type="journal article" date="2023" name="Mol. Phylogenet. Evol.">
        <title>Genome-scale phylogeny and comparative genomics of the fungal order Sordariales.</title>
        <authorList>
            <person name="Hensen N."/>
            <person name="Bonometti L."/>
            <person name="Westerberg I."/>
            <person name="Brannstrom I.O."/>
            <person name="Guillou S."/>
            <person name="Cros-Aarteil S."/>
            <person name="Calhoun S."/>
            <person name="Haridas S."/>
            <person name="Kuo A."/>
            <person name="Mondo S."/>
            <person name="Pangilinan J."/>
            <person name="Riley R."/>
            <person name="LaButti K."/>
            <person name="Andreopoulos B."/>
            <person name="Lipzen A."/>
            <person name="Chen C."/>
            <person name="Yan M."/>
            <person name="Daum C."/>
            <person name="Ng V."/>
            <person name="Clum A."/>
            <person name="Steindorff A."/>
            <person name="Ohm R.A."/>
            <person name="Martin F."/>
            <person name="Silar P."/>
            <person name="Natvig D.O."/>
            <person name="Lalanne C."/>
            <person name="Gautier V."/>
            <person name="Ament-Velasquez S.L."/>
            <person name="Kruys A."/>
            <person name="Hutchinson M.I."/>
            <person name="Powell A.J."/>
            <person name="Barry K."/>
            <person name="Miller A.N."/>
            <person name="Grigoriev I.V."/>
            <person name="Debuchy R."/>
            <person name="Gladieux P."/>
            <person name="Hiltunen Thoren M."/>
            <person name="Johannesson H."/>
        </authorList>
    </citation>
    <scope>NUCLEOTIDE SEQUENCE</scope>
    <source>
        <strain evidence="9">CBS 958.72</strain>
    </source>
</reference>
<dbReference type="AlphaFoldDB" id="A0AAE0TWX1"/>
<evidence type="ECO:0000256" key="5">
    <source>
        <dbReference type="ARBA" id="ARBA00022525"/>
    </source>
</evidence>
<dbReference type="FunFam" id="2.60.40.200:FF:000007">
    <property type="entry name" value="Cell surface Cu-only superoxide dismutase 5"/>
    <property type="match status" value="1"/>
</dbReference>
<organism evidence="9 10">
    <name type="scientific">Lasiosphaeria ovina</name>
    <dbReference type="NCBI Taxonomy" id="92902"/>
    <lineage>
        <taxon>Eukaryota</taxon>
        <taxon>Fungi</taxon>
        <taxon>Dikarya</taxon>
        <taxon>Ascomycota</taxon>
        <taxon>Pezizomycotina</taxon>
        <taxon>Sordariomycetes</taxon>
        <taxon>Sordariomycetidae</taxon>
        <taxon>Sordariales</taxon>
        <taxon>Lasiosphaeriaceae</taxon>
        <taxon>Lasiosphaeria</taxon>
    </lineage>
</organism>
<sequence>MQLLSLVSLLGAAALGACQTSGANGTAVTGKLGDARQVRNNPVIGEVWVATFNSSTVKGTVTAIANTVGVNYTIDVTGLPADKGPYKYHVHLKAVPADGNCADTGGHLDSYVRGDSPPCDASAPQTCEVGDLSGKYGTVAGPTVLKSHQSFNDPYTALNIIMLGYIGDRGIVFHDASSARIACATLVKSPNQPKPQ</sequence>
<evidence type="ECO:0000256" key="6">
    <source>
        <dbReference type="ARBA" id="ARBA00022862"/>
    </source>
</evidence>
<protein>
    <recommendedName>
        <fullName evidence="4">superoxide dismutase</fullName>
        <ecNumber evidence="4">1.15.1.1</ecNumber>
    </recommendedName>
</protein>
<comment type="subcellular location">
    <subcellularLocation>
        <location evidence="1">Cell envelope</location>
    </subcellularLocation>
    <subcellularLocation>
        <location evidence="2">Secreted</location>
    </subcellularLocation>
</comment>
<feature type="signal peptide" evidence="8">
    <location>
        <begin position="1"/>
        <end position="18"/>
    </location>
</feature>
<evidence type="ECO:0000256" key="8">
    <source>
        <dbReference type="SAM" id="SignalP"/>
    </source>
</evidence>
<dbReference type="GO" id="GO:0004784">
    <property type="term" value="F:superoxide dismutase activity"/>
    <property type="evidence" value="ECO:0007669"/>
    <property type="project" value="UniProtKB-EC"/>
</dbReference>
<comment type="similarity">
    <text evidence="3">Belongs to the Cu-Zn superoxide dismutase family.</text>
</comment>
<dbReference type="InterPro" id="IPR036423">
    <property type="entry name" value="SOD-like_Cu/Zn_dom_sf"/>
</dbReference>
<evidence type="ECO:0000256" key="3">
    <source>
        <dbReference type="ARBA" id="ARBA00010457"/>
    </source>
</evidence>
<evidence type="ECO:0000256" key="2">
    <source>
        <dbReference type="ARBA" id="ARBA00004613"/>
    </source>
</evidence>
<keyword evidence="10" id="KW-1185">Reference proteome</keyword>
<evidence type="ECO:0000256" key="7">
    <source>
        <dbReference type="ARBA" id="ARBA00049204"/>
    </source>
</evidence>
<feature type="chain" id="PRO_5042205487" description="superoxide dismutase" evidence="8">
    <location>
        <begin position="19"/>
        <end position="196"/>
    </location>
</feature>
<accession>A0AAE0TWX1</accession>
<proteinExistence type="inferred from homology"/>
<comment type="catalytic activity">
    <reaction evidence="7">
        <text>2 superoxide + 2 H(+) = H2O2 + O2</text>
        <dbReference type="Rhea" id="RHEA:20696"/>
        <dbReference type="ChEBI" id="CHEBI:15378"/>
        <dbReference type="ChEBI" id="CHEBI:15379"/>
        <dbReference type="ChEBI" id="CHEBI:16240"/>
        <dbReference type="ChEBI" id="CHEBI:18421"/>
        <dbReference type="EC" id="1.15.1.1"/>
    </reaction>
</comment>
<evidence type="ECO:0000313" key="10">
    <source>
        <dbReference type="Proteomes" id="UP001287356"/>
    </source>
</evidence>
<dbReference type="Gene3D" id="2.60.40.200">
    <property type="entry name" value="Superoxide dismutase, copper/zinc binding domain"/>
    <property type="match status" value="1"/>
</dbReference>
<evidence type="ECO:0000313" key="9">
    <source>
        <dbReference type="EMBL" id="KAK3382522.1"/>
    </source>
</evidence>
<dbReference type="EMBL" id="JAULSN010000001">
    <property type="protein sequence ID" value="KAK3382522.1"/>
    <property type="molecule type" value="Genomic_DNA"/>
</dbReference>
<dbReference type="SUPFAM" id="SSF49329">
    <property type="entry name" value="Cu,Zn superoxide dismutase-like"/>
    <property type="match status" value="1"/>
</dbReference>
<dbReference type="GO" id="GO:0046872">
    <property type="term" value="F:metal ion binding"/>
    <property type="evidence" value="ECO:0007669"/>
    <property type="project" value="InterPro"/>
</dbReference>
<keyword evidence="6" id="KW-0049">Antioxidant</keyword>
<evidence type="ECO:0000256" key="1">
    <source>
        <dbReference type="ARBA" id="ARBA00004196"/>
    </source>
</evidence>
<keyword evidence="5" id="KW-0964">Secreted</keyword>
<dbReference type="EC" id="1.15.1.1" evidence="4"/>
<name>A0AAE0TWX1_9PEZI</name>
<dbReference type="GO" id="GO:0005576">
    <property type="term" value="C:extracellular region"/>
    <property type="evidence" value="ECO:0007669"/>
    <property type="project" value="UniProtKB-SubCell"/>
</dbReference>
<keyword evidence="8" id="KW-0732">Signal</keyword>